<feature type="compositionally biased region" description="Basic and acidic residues" evidence="1">
    <location>
        <begin position="151"/>
        <end position="177"/>
    </location>
</feature>
<evidence type="ECO:0000313" key="3">
    <source>
        <dbReference type="Proteomes" id="UP000283530"/>
    </source>
</evidence>
<comment type="caution">
    <text evidence="2">The sequence shown here is derived from an EMBL/GenBank/DDBJ whole genome shotgun (WGS) entry which is preliminary data.</text>
</comment>
<dbReference type="AlphaFoldDB" id="A0A3S3MTW3"/>
<accession>A0A3S3MTW3</accession>
<protein>
    <submittedName>
        <fullName evidence="2">Uncharacterized protein</fullName>
    </submittedName>
</protein>
<reference evidence="2 3" key="1">
    <citation type="journal article" date="2019" name="Nat. Plants">
        <title>Stout camphor tree genome fills gaps in understanding of flowering plant genome evolution.</title>
        <authorList>
            <person name="Chaw S.M."/>
            <person name="Liu Y.C."/>
            <person name="Wu Y.W."/>
            <person name="Wang H.Y."/>
            <person name="Lin C.I."/>
            <person name="Wu C.S."/>
            <person name="Ke H.M."/>
            <person name="Chang L.Y."/>
            <person name="Hsu C.Y."/>
            <person name="Yang H.T."/>
            <person name="Sudianto E."/>
            <person name="Hsu M.H."/>
            <person name="Wu K.P."/>
            <person name="Wang L.N."/>
            <person name="Leebens-Mack J.H."/>
            <person name="Tsai I.J."/>
        </authorList>
    </citation>
    <scope>NUCLEOTIDE SEQUENCE [LARGE SCALE GENOMIC DNA]</scope>
    <source>
        <strain evidence="3">cv. Chaw 1501</strain>
        <tissue evidence="2">Young leaves</tissue>
    </source>
</reference>
<keyword evidence="3" id="KW-1185">Reference proteome</keyword>
<dbReference type="EMBL" id="QPKB01000004">
    <property type="protein sequence ID" value="RWR82308.1"/>
    <property type="molecule type" value="Genomic_DNA"/>
</dbReference>
<proteinExistence type="predicted"/>
<evidence type="ECO:0000313" key="2">
    <source>
        <dbReference type="EMBL" id="RWR82308.1"/>
    </source>
</evidence>
<evidence type="ECO:0000256" key="1">
    <source>
        <dbReference type="SAM" id="MobiDB-lite"/>
    </source>
</evidence>
<gene>
    <name evidence="2" type="ORF">CKAN_01102400</name>
</gene>
<name>A0A3S3MTW3_9MAGN</name>
<dbReference type="Proteomes" id="UP000283530">
    <property type="component" value="Unassembled WGS sequence"/>
</dbReference>
<sequence>MFTAVNWPPFAVVNSFHERYLTGEDLNEWYCFNEIELNEWKMWLTYKVGFWCFPSPFSDPLLPPSTFPLKISSPTATSGGGGVQTNFLFHLSISSLFPYSLFSLLFLPPPKTGKRKVLTPAARDSYQITLSTVRMHTTFLDRGRKRGIGRKGREGKMERTRQERLKEEEDREGEKEDARNQLYKIIVARIKPFRRAFLGF</sequence>
<feature type="region of interest" description="Disordered" evidence="1">
    <location>
        <begin position="144"/>
        <end position="177"/>
    </location>
</feature>
<organism evidence="2 3">
    <name type="scientific">Cinnamomum micranthum f. kanehirae</name>
    <dbReference type="NCBI Taxonomy" id="337451"/>
    <lineage>
        <taxon>Eukaryota</taxon>
        <taxon>Viridiplantae</taxon>
        <taxon>Streptophyta</taxon>
        <taxon>Embryophyta</taxon>
        <taxon>Tracheophyta</taxon>
        <taxon>Spermatophyta</taxon>
        <taxon>Magnoliopsida</taxon>
        <taxon>Magnoliidae</taxon>
        <taxon>Laurales</taxon>
        <taxon>Lauraceae</taxon>
        <taxon>Cinnamomum</taxon>
    </lineage>
</organism>